<protein>
    <recommendedName>
        <fullName evidence="5">Sec1-like protein</fullName>
    </recommendedName>
</protein>
<feature type="region of interest" description="Disordered" evidence="2">
    <location>
        <begin position="590"/>
        <end position="622"/>
    </location>
</feature>
<sequence>MVSLITIVRNKFLEAIRSVQPQGRWKILVVDEHSQRLLNSVLKRFDILEENVTGRYCLPSTPPLARIRGLIDHIQLITNYRDPQPEFEAMYVVMPTTQNVDRIIRDFANRQQYAAAHLFFAEGTRTLSSFGLSEELFQRLTSSPAEPYLRALKELFLNFWATEAQTFSLNEPSYFFSIYSPPRTEAAYTAARDRLEEDLRFTSKMITNLCITLNEFPFIRYYMPAHHLPLGPLKPNAQTRAPPPPENSSRWRTQLARGSEARAYEAAETEFVTRLLAFMVQNNLEEYKKMNPDFGKVDASRPRGTLIITDRAMDMLAPFVHEFTYQAMANDLLHIENGTNYTYKFQSAVGAYEDKTAILSDADTVWTDVRHMHMREAIDKLMADFNKFLVDNAVFKGEGAANLNDMKEMLANLPQFQEQREKFSLHLSMAQDCMGIFEKDKLPLIANVEQCCATGLNADNKTPKGLVEEMVPLLDSREVANMNKVRIVAMYIQYRDGVPDEDRRRLYQHARLTLAEQDAVNALVHMGVRISRAQTDKDRKNRFKHKPSNEEEYELSRFKPALRTVLEDHVADRLESSLFPYVRDAPSTVTQQVSSLRSPPPQTTSLRSQKPAWHRARQPNQAADNKQRIIVFVAGGMTYSEAREVYQLSTSLNKDIFIGSTHVTTPRGIVDDLKVLDLGGAGSKAIPNGLRDVRNGQRPWQAWYDEKYFTQEAAPPPRPAPSGGRPQVPGKVIQPSPTPSYQSSSSYSMPQHEVKEKKKKRNLFGF</sequence>
<accession>A0A9W8MHX2</accession>
<proteinExistence type="inferred from homology"/>
<evidence type="ECO:0000313" key="4">
    <source>
        <dbReference type="Proteomes" id="UP001140091"/>
    </source>
</evidence>
<evidence type="ECO:0008006" key="5">
    <source>
        <dbReference type="Google" id="ProtNLM"/>
    </source>
</evidence>
<dbReference type="Gene3D" id="3.90.830.10">
    <property type="entry name" value="Syntaxin Binding Protein 1, Chain A, domain 2"/>
    <property type="match status" value="1"/>
</dbReference>
<dbReference type="InterPro" id="IPR043154">
    <property type="entry name" value="Sec-1-like_dom1"/>
</dbReference>
<dbReference type="AlphaFoldDB" id="A0A9W8MHX2"/>
<feature type="non-terminal residue" evidence="3">
    <location>
        <position position="1"/>
    </location>
</feature>
<dbReference type="PANTHER" id="PTHR11679">
    <property type="entry name" value="VESICLE PROTEIN SORTING-ASSOCIATED"/>
    <property type="match status" value="1"/>
</dbReference>
<evidence type="ECO:0000256" key="1">
    <source>
        <dbReference type="ARBA" id="ARBA00009884"/>
    </source>
</evidence>
<dbReference type="Gene3D" id="3.40.50.2060">
    <property type="match status" value="1"/>
</dbReference>
<dbReference type="OrthoDB" id="2228at2759"/>
<feature type="compositionally biased region" description="Polar residues" evidence="2">
    <location>
        <begin position="590"/>
        <end position="608"/>
    </location>
</feature>
<evidence type="ECO:0000313" key="3">
    <source>
        <dbReference type="EMBL" id="KAJ2932615.1"/>
    </source>
</evidence>
<gene>
    <name evidence="3" type="ORF">H1R20_g4471</name>
</gene>
<dbReference type="Proteomes" id="UP001140091">
    <property type="component" value="Unassembled WGS sequence"/>
</dbReference>
<dbReference type="PIRSF" id="PIRSF005715">
    <property type="entry name" value="VPS45_Sec1"/>
    <property type="match status" value="1"/>
</dbReference>
<dbReference type="InterPro" id="IPR036045">
    <property type="entry name" value="Sec1-like_sf"/>
</dbReference>
<dbReference type="Gene3D" id="1.25.40.60">
    <property type="match status" value="1"/>
</dbReference>
<keyword evidence="4" id="KW-1185">Reference proteome</keyword>
<dbReference type="GO" id="GO:0016192">
    <property type="term" value="P:vesicle-mediated transport"/>
    <property type="evidence" value="ECO:0007669"/>
    <property type="project" value="InterPro"/>
</dbReference>
<feature type="compositionally biased region" description="Low complexity" evidence="2">
    <location>
        <begin position="739"/>
        <end position="751"/>
    </location>
</feature>
<comment type="similarity">
    <text evidence="1">Belongs to the STXBP/unc-18/SEC1 family.</text>
</comment>
<dbReference type="InterPro" id="IPR001619">
    <property type="entry name" value="Sec1-like"/>
</dbReference>
<comment type="caution">
    <text evidence="3">The sequence shown here is derived from an EMBL/GenBank/DDBJ whole genome shotgun (WGS) entry which is preliminary data.</text>
</comment>
<dbReference type="EMBL" id="JANBPK010000767">
    <property type="protein sequence ID" value="KAJ2932615.1"/>
    <property type="molecule type" value="Genomic_DNA"/>
</dbReference>
<reference evidence="3" key="1">
    <citation type="submission" date="2022-06" db="EMBL/GenBank/DDBJ databases">
        <title>Genome Sequence of Candolleomyces eurysporus.</title>
        <authorList>
            <person name="Buettner E."/>
        </authorList>
    </citation>
    <scope>NUCLEOTIDE SEQUENCE</scope>
    <source>
        <strain evidence="3">VTCC 930004</strain>
    </source>
</reference>
<dbReference type="InterPro" id="IPR027482">
    <property type="entry name" value="Sec1-like_dom2"/>
</dbReference>
<feature type="compositionally biased region" description="Basic residues" evidence="2">
    <location>
        <begin position="757"/>
        <end position="766"/>
    </location>
</feature>
<feature type="region of interest" description="Disordered" evidence="2">
    <location>
        <begin position="712"/>
        <end position="766"/>
    </location>
</feature>
<evidence type="ECO:0000256" key="2">
    <source>
        <dbReference type="SAM" id="MobiDB-lite"/>
    </source>
</evidence>
<name>A0A9W8MHX2_9AGAR</name>
<organism evidence="3 4">
    <name type="scientific">Candolleomyces eurysporus</name>
    <dbReference type="NCBI Taxonomy" id="2828524"/>
    <lineage>
        <taxon>Eukaryota</taxon>
        <taxon>Fungi</taxon>
        <taxon>Dikarya</taxon>
        <taxon>Basidiomycota</taxon>
        <taxon>Agaricomycotina</taxon>
        <taxon>Agaricomycetes</taxon>
        <taxon>Agaricomycetidae</taxon>
        <taxon>Agaricales</taxon>
        <taxon>Agaricineae</taxon>
        <taxon>Psathyrellaceae</taxon>
        <taxon>Candolleomyces</taxon>
    </lineage>
</organism>
<dbReference type="Pfam" id="PF00995">
    <property type="entry name" value="Sec1"/>
    <property type="match status" value="1"/>
</dbReference>
<dbReference type="InterPro" id="IPR043127">
    <property type="entry name" value="Sec-1-like_dom3a"/>
</dbReference>
<dbReference type="SUPFAM" id="SSF56815">
    <property type="entry name" value="Sec1/munc18-like (SM) proteins"/>
    <property type="match status" value="1"/>
</dbReference>
<dbReference type="Gene3D" id="3.40.50.1910">
    <property type="match status" value="2"/>
</dbReference>